<evidence type="ECO:0000256" key="3">
    <source>
        <dbReference type="ARBA" id="ARBA00022989"/>
    </source>
</evidence>
<name>A0ABS9HU25_9GAMM</name>
<organism evidence="8 9">
    <name type="scientific">Marilutibacter chinensis</name>
    <dbReference type="NCBI Taxonomy" id="2912247"/>
    <lineage>
        <taxon>Bacteria</taxon>
        <taxon>Pseudomonadati</taxon>
        <taxon>Pseudomonadota</taxon>
        <taxon>Gammaproteobacteria</taxon>
        <taxon>Lysobacterales</taxon>
        <taxon>Lysobacteraceae</taxon>
        <taxon>Marilutibacter</taxon>
    </lineage>
</organism>
<evidence type="ECO:0000259" key="7">
    <source>
        <dbReference type="Pfam" id="PF04335"/>
    </source>
</evidence>
<evidence type="ECO:0000313" key="8">
    <source>
        <dbReference type="EMBL" id="MCF7221672.1"/>
    </source>
</evidence>
<proteinExistence type="predicted"/>
<reference evidence="8 9" key="1">
    <citation type="submission" date="2022-01" db="EMBL/GenBank/DDBJ databases">
        <title>Lysobacter chinensis sp. nov., a bacterium isolated from cow dung compost.</title>
        <authorList>
            <person name="Liu Y."/>
        </authorList>
    </citation>
    <scope>NUCLEOTIDE SEQUENCE [LARGE SCALE GENOMIC DNA]</scope>
    <source>
        <strain evidence="8 9">TLK-CK17</strain>
    </source>
</reference>
<dbReference type="Gene3D" id="3.10.450.230">
    <property type="entry name" value="VirB8 protein"/>
    <property type="match status" value="1"/>
</dbReference>
<evidence type="ECO:0000256" key="1">
    <source>
        <dbReference type="ARBA" id="ARBA00004167"/>
    </source>
</evidence>
<evidence type="ECO:0000256" key="6">
    <source>
        <dbReference type="SAM" id="Phobius"/>
    </source>
</evidence>
<dbReference type="EMBL" id="JAKJPO010000003">
    <property type="protein sequence ID" value="MCF7221672.1"/>
    <property type="molecule type" value="Genomic_DNA"/>
</dbReference>
<sequence>MFGKKTSSPQIDQAVAKAVNYEVTVADIARRSQRRAWAVAWCAIIMSLILAGGYFVFLPLKEKVPYLVMADPYTGTATVARLQGNFGNNSVTTQEAINKSNVAQFVQARESYDSGLIGQQNWYTVLSMAGEQVAPGYTEIHSNKNPNRPSALYGATKAVHVRIVSIHLLGGGGGQPYTGATVRFQRNLYDKSTGRFTPLDSSGKIATLEFSYKPNLKLSERDRLLNPLGFRVSNYRVENDFAEVAPPPPAFTAPTPEQQRELQGTPSGAGDGAGMMPGMETMPGADVPPAYGPDGQPPVNPDGALPADASAAAGPADGVNAR</sequence>
<comment type="caution">
    <text evidence="8">The sequence shown here is derived from an EMBL/GenBank/DDBJ whole genome shotgun (WGS) entry which is preliminary data.</text>
</comment>
<keyword evidence="3 6" id="KW-1133">Transmembrane helix</keyword>
<evidence type="ECO:0000313" key="9">
    <source>
        <dbReference type="Proteomes" id="UP001430796"/>
    </source>
</evidence>
<accession>A0ABS9HU25</accession>
<evidence type="ECO:0000256" key="5">
    <source>
        <dbReference type="SAM" id="MobiDB-lite"/>
    </source>
</evidence>
<gene>
    <name evidence="8" type="ORF">L3V18_07705</name>
</gene>
<comment type="subcellular location">
    <subcellularLocation>
        <location evidence="1">Membrane</location>
        <topology evidence="1">Single-pass membrane protein</topology>
    </subcellularLocation>
</comment>
<protein>
    <submittedName>
        <fullName evidence="8">Type IV secretion system protein</fullName>
    </submittedName>
</protein>
<dbReference type="Proteomes" id="UP001430796">
    <property type="component" value="Unassembled WGS sequence"/>
</dbReference>
<dbReference type="Pfam" id="PF04335">
    <property type="entry name" value="VirB8"/>
    <property type="match status" value="1"/>
</dbReference>
<dbReference type="CDD" id="cd16424">
    <property type="entry name" value="VirB8"/>
    <property type="match status" value="1"/>
</dbReference>
<evidence type="ECO:0000256" key="2">
    <source>
        <dbReference type="ARBA" id="ARBA00022692"/>
    </source>
</evidence>
<keyword evidence="4 6" id="KW-0472">Membrane</keyword>
<feature type="region of interest" description="Disordered" evidence="5">
    <location>
        <begin position="243"/>
        <end position="322"/>
    </location>
</feature>
<dbReference type="SUPFAM" id="SSF54427">
    <property type="entry name" value="NTF2-like"/>
    <property type="match status" value="1"/>
</dbReference>
<feature type="compositionally biased region" description="Low complexity" evidence="5">
    <location>
        <begin position="301"/>
        <end position="322"/>
    </location>
</feature>
<dbReference type="InterPro" id="IPR007430">
    <property type="entry name" value="VirB8"/>
</dbReference>
<evidence type="ECO:0000256" key="4">
    <source>
        <dbReference type="ARBA" id="ARBA00023136"/>
    </source>
</evidence>
<reference evidence="9" key="2">
    <citation type="submission" date="2022-01" db="EMBL/GenBank/DDBJ databases">
        <title>Lysobacter chinensis sp. nov., a bacterium isolated from cow dung compost.</title>
        <authorList>
            <person name="Zhou L.Y."/>
        </authorList>
    </citation>
    <scope>NUCLEOTIDE SEQUENCE [LARGE SCALE GENOMIC DNA]</scope>
    <source>
        <strain evidence="9">TLK-CK17</strain>
    </source>
</reference>
<feature type="domain" description="Bacterial virulence protein VirB8" evidence="7">
    <location>
        <begin position="19"/>
        <end position="238"/>
    </location>
</feature>
<dbReference type="RefSeq" id="WP_237054089.1">
    <property type="nucleotide sequence ID" value="NZ_JAKJPO010000003.1"/>
</dbReference>
<dbReference type="InterPro" id="IPR032710">
    <property type="entry name" value="NTF2-like_dom_sf"/>
</dbReference>
<reference evidence="8 9" key="3">
    <citation type="submission" date="2022-01" db="EMBL/GenBank/DDBJ databases">
        <authorList>
            <person name="Zhou L.Y."/>
        </authorList>
    </citation>
    <scope>NUCLEOTIDE SEQUENCE [LARGE SCALE GENOMIC DNA]</scope>
    <source>
        <strain evidence="8 9">TLK-CK17</strain>
    </source>
</reference>
<keyword evidence="9" id="KW-1185">Reference proteome</keyword>
<feature type="transmembrane region" description="Helical" evidence="6">
    <location>
        <begin position="36"/>
        <end position="57"/>
    </location>
</feature>
<keyword evidence="2 6" id="KW-0812">Transmembrane</keyword>